<evidence type="ECO:0000313" key="3">
    <source>
        <dbReference type="Proteomes" id="UP001346149"/>
    </source>
</evidence>
<dbReference type="GO" id="GO:0045892">
    <property type="term" value="P:negative regulation of DNA-templated transcription"/>
    <property type="evidence" value="ECO:0007669"/>
    <property type="project" value="InterPro"/>
</dbReference>
<dbReference type="InterPro" id="IPR034583">
    <property type="entry name" value="EMF1"/>
</dbReference>
<dbReference type="GO" id="GO:0048367">
    <property type="term" value="P:shoot system development"/>
    <property type="evidence" value="ECO:0007669"/>
    <property type="project" value="InterPro"/>
</dbReference>
<feature type="region of interest" description="Disordered" evidence="1">
    <location>
        <begin position="1271"/>
        <end position="1298"/>
    </location>
</feature>
<name>A0AAN7LX61_TRANT</name>
<accession>A0AAN7LX61</accession>
<feature type="compositionally biased region" description="Polar residues" evidence="1">
    <location>
        <begin position="262"/>
        <end position="276"/>
    </location>
</feature>
<dbReference type="PANTHER" id="PTHR35504">
    <property type="entry name" value="PROTEIN EMBRYONIC FLOWER 1"/>
    <property type="match status" value="1"/>
</dbReference>
<evidence type="ECO:0000313" key="2">
    <source>
        <dbReference type="EMBL" id="KAK4797593.1"/>
    </source>
</evidence>
<dbReference type="EMBL" id="JAXQNO010000005">
    <property type="protein sequence ID" value="KAK4797593.1"/>
    <property type="molecule type" value="Genomic_DNA"/>
</dbReference>
<protein>
    <recommendedName>
        <fullName evidence="4">Embryonic flower 1</fullName>
    </recommendedName>
</protein>
<feature type="region of interest" description="Disordered" evidence="1">
    <location>
        <begin position="688"/>
        <end position="717"/>
    </location>
</feature>
<gene>
    <name evidence="2" type="ORF">SAY86_029919</name>
</gene>
<dbReference type="Proteomes" id="UP001346149">
    <property type="component" value="Unassembled WGS sequence"/>
</dbReference>
<sequence length="1298" mass="143981">MLYPETPLSNRTVPYPGRTDSGFPVQFLTRKRWVSVAQFHIIYWMENNLNEEDLHCPQSSSGPTLKPEKAFIHIDSISIDLPHINSKNGKTTNCEHFSIRKYVSDRRQKESKTYGLFGFDKRSASAELDPTFSLPPIDVPKFRWWQCRNCLEGVSEKENGKPMLVNNLNVDSNSDGPSCSHIALTGNETMVLVSEFKQILKLNNSAEKGDANAGLLVQVTADESHALPCSDEKHERDGRSNGTTKVSKNGLEDDDYVELPRPTTNTAEANETQGQEQEADDSGGLESVPDKLKATSLVNLPEQLEREAAQDCHKEMKAVGSGIPLVATGELHCGVDNPAVQKNEHLSYEPDYLSSDSAEACPGERFRDKPGGVRNRKVRKVRLLSDLLGQNGSLNVNSIDKEESPLSSMSDPSEELGARVARSVHKMKRKKIPEDEYRVFVQKKKANEIESAPGAAEENLKAIAKTDKDDLFAVTIQGSFMKSRQKLHREDESSGLVTKKGKKKKKNEVESVRPIFKEVVAAREKGSTFGLSGSTGTLNCDLNKPIDEGSLRIVTEKKNKKSQDKHREPRAKHSVDFSPVSYDHNSLMSTGMGSSSFPLVKIDRNSCMCKKRSEAPDKDVTHKVHIPHKDSNMIREDLVGGIKFGLVPRSESAFLPSGDDAAKRGTSFASCSGQTGVNHALLPNHETTIPCKEVGGPKEGQARKKNKMSSHVEPNVSSRNRLDGFVKKAVHHNLKSQELSDGISFSNQNPHFPSGFEDMGPFLMPQKGTPSLPSRGEITLYQEQSTAMKNQTSKVSNKACARETCSDDIPMDIVELMAKIQYENSLHDTTKDQTRVSPSYQNPRLCREYKNGLQKEGSTVDQVLPKYGKKLKNANQGAVDIRFSDHINMNHPVGTQVELNQNHPFKGHSIVFSQYPEQSSRSRRNEDTMGSNLKKSSGVVGGLFACDTTYHIAGPSEEPFRLWSSSTLPFAHFPSEKNVAQNHIFQSSDMMPPRFKVRKKSKELKRGFFAENSSMENSYTPRPNGVKVQSPLGSSEICSNEKISALHLLSLMDAHTRQNVNGTPIHSKQSSSIPLENPLKELGFGAYRASDILGHPSSEYRTINFLDSGKYDQHLSAVSSLGSPSLDGSHENIRNGVTGQLPLKVREKGKKKCSDLAGTIGDLGPQKYVSPLHVPVPYQQSNEFTGLSTSAVFPPKYHAMDKSEEHLRNTARSVWPMRQNSATMGICTINKNPAEFSIPEVGNMYTIRGKDLKIRKRTRAQELSIATTIDLDRPKRGRKKKIATDNRQQAENVHHPNL</sequence>
<feature type="region of interest" description="Disordered" evidence="1">
    <location>
        <begin position="484"/>
        <end position="509"/>
    </location>
</feature>
<feature type="compositionally biased region" description="Basic and acidic residues" evidence="1">
    <location>
        <begin position="226"/>
        <end position="239"/>
    </location>
</feature>
<feature type="region of interest" description="Disordered" evidence="1">
    <location>
        <begin position="554"/>
        <end position="577"/>
    </location>
</feature>
<organism evidence="2 3">
    <name type="scientific">Trapa natans</name>
    <name type="common">Water chestnut</name>
    <dbReference type="NCBI Taxonomy" id="22666"/>
    <lineage>
        <taxon>Eukaryota</taxon>
        <taxon>Viridiplantae</taxon>
        <taxon>Streptophyta</taxon>
        <taxon>Embryophyta</taxon>
        <taxon>Tracheophyta</taxon>
        <taxon>Spermatophyta</taxon>
        <taxon>Magnoliopsida</taxon>
        <taxon>eudicotyledons</taxon>
        <taxon>Gunneridae</taxon>
        <taxon>Pentapetalae</taxon>
        <taxon>rosids</taxon>
        <taxon>malvids</taxon>
        <taxon>Myrtales</taxon>
        <taxon>Lythraceae</taxon>
        <taxon>Trapa</taxon>
    </lineage>
</organism>
<feature type="region of interest" description="Disordered" evidence="1">
    <location>
        <begin position="395"/>
        <end position="417"/>
    </location>
</feature>
<dbReference type="GO" id="GO:0009910">
    <property type="term" value="P:negative regulation of flower development"/>
    <property type="evidence" value="ECO:0007669"/>
    <property type="project" value="InterPro"/>
</dbReference>
<proteinExistence type="predicted"/>
<feature type="region of interest" description="Disordered" evidence="1">
    <location>
        <begin position="226"/>
        <end position="288"/>
    </location>
</feature>
<dbReference type="PANTHER" id="PTHR35504:SF1">
    <property type="entry name" value="PROTEIN EMBRYONIC FLOWER 1"/>
    <property type="match status" value="1"/>
</dbReference>
<keyword evidence="3" id="KW-1185">Reference proteome</keyword>
<comment type="caution">
    <text evidence="2">The sequence shown here is derived from an EMBL/GenBank/DDBJ whole genome shotgun (WGS) entry which is preliminary data.</text>
</comment>
<feature type="compositionally biased region" description="Basic and acidic residues" evidence="1">
    <location>
        <begin position="554"/>
        <end position="575"/>
    </location>
</feature>
<evidence type="ECO:0000256" key="1">
    <source>
        <dbReference type="SAM" id="MobiDB-lite"/>
    </source>
</evidence>
<evidence type="ECO:0008006" key="4">
    <source>
        <dbReference type="Google" id="ProtNLM"/>
    </source>
</evidence>
<reference evidence="2 3" key="1">
    <citation type="journal article" date="2023" name="Hortic Res">
        <title>Pangenome of water caltrop reveals structural variations and asymmetric subgenome divergence after allopolyploidization.</title>
        <authorList>
            <person name="Zhang X."/>
            <person name="Chen Y."/>
            <person name="Wang L."/>
            <person name="Yuan Y."/>
            <person name="Fang M."/>
            <person name="Shi L."/>
            <person name="Lu R."/>
            <person name="Comes H.P."/>
            <person name="Ma Y."/>
            <person name="Chen Y."/>
            <person name="Huang G."/>
            <person name="Zhou Y."/>
            <person name="Zheng Z."/>
            <person name="Qiu Y."/>
        </authorList>
    </citation>
    <scope>NUCLEOTIDE SEQUENCE [LARGE SCALE GENOMIC DNA]</scope>
    <source>
        <strain evidence="2">F231</strain>
    </source>
</reference>